<reference evidence="2 3" key="1">
    <citation type="submission" date="2020-10" db="EMBL/GenBank/DDBJ databases">
        <title>Plant Genome Project.</title>
        <authorList>
            <person name="Zhang R.-G."/>
        </authorList>
    </citation>
    <scope>NUCLEOTIDE SEQUENCE [LARGE SCALE GENOMIC DNA]</scope>
    <source>
        <strain evidence="2">FAFU-HL-1</strain>
        <tissue evidence="2">Leaf</tissue>
    </source>
</reference>
<protein>
    <submittedName>
        <fullName evidence="2">Uncharacterized protein</fullName>
    </submittedName>
</protein>
<gene>
    <name evidence="2" type="ORF">SADUNF_Sadunf17G0099800</name>
</gene>
<name>A0A835J6V6_9ROSI</name>
<dbReference type="AlphaFoldDB" id="A0A835J6V6"/>
<accession>A0A835J6V6</accession>
<feature type="region of interest" description="Disordered" evidence="1">
    <location>
        <begin position="167"/>
        <end position="191"/>
    </location>
</feature>
<dbReference type="EMBL" id="JADGMS010000017">
    <property type="protein sequence ID" value="KAF9663896.1"/>
    <property type="molecule type" value="Genomic_DNA"/>
</dbReference>
<proteinExistence type="predicted"/>
<evidence type="ECO:0000313" key="2">
    <source>
        <dbReference type="EMBL" id="KAF9663896.1"/>
    </source>
</evidence>
<comment type="caution">
    <text evidence="2">The sequence shown here is derived from an EMBL/GenBank/DDBJ whole genome shotgun (WGS) entry which is preliminary data.</text>
</comment>
<evidence type="ECO:0000313" key="3">
    <source>
        <dbReference type="Proteomes" id="UP000657918"/>
    </source>
</evidence>
<keyword evidence="3" id="KW-1185">Reference proteome</keyword>
<dbReference type="Proteomes" id="UP000657918">
    <property type="component" value="Unassembled WGS sequence"/>
</dbReference>
<organism evidence="2 3">
    <name type="scientific">Salix dunnii</name>
    <dbReference type="NCBI Taxonomy" id="1413687"/>
    <lineage>
        <taxon>Eukaryota</taxon>
        <taxon>Viridiplantae</taxon>
        <taxon>Streptophyta</taxon>
        <taxon>Embryophyta</taxon>
        <taxon>Tracheophyta</taxon>
        <taxon>Spermatophyta</taxon>
        <taxon>Magnoliopsida</taxon>
        <taxon>eudicotyledons</taxon>
        <taxon>Gunneridae</taxon>
        <taxon>Pentapetalae</taxon>
        <taxon>rosids</taxon>
        <taxon>fabids</taxon>
        <taxon>Malpighiales</taxon>
        <taxon>Salicaceae</taxon>
        <taxon>Saliceae</taxon>
        <taxon>Salix</taxon>
    </lineage>
</organism>
<sequence length="294" mass="32669">MGFVACVAFSVLGESPSLFFANERDNYPSLMGISCNSIQVLSDHLWLFYLSFDYLKELIEWHHESLRNIELSFHSSEQVKVKNCGLFLLYSLHSPLSSQSSSYEDPLSTCSFHTFVFCSANNNKKKYIPVIRGVDTSNAFTHSSTTPFVRGTILDDKKLEKRLQQLLGSPSRGSSSHGRGGGSSLSRGSSSSRISIRCSSSCASNHTSINFFGFRAIQGVKREKQTGRLIWRNVAKQATLKSQSTSLNFPPFPRTHSFLGASKEPIFFGKFKFHSLNNTSPRPGFRAIGGNINP</sequence>
<feature type="compositionally biased region" description="Low complexity" evidence="1">
    <location>
        <begin position="168"/>
        <end position="177"/>
    </location>
</feature>
<evidence type="ECO:0000256" key="1">
    <source>
        <dbReference type="SAM" id="MobiDB-lite"/>
    </source>
</evidence>